<dbReference type="SUPFAM" id="SSF52172">
    <property type="entry name" value="CheY-like"/>
    <property type="match status" value="1"/>
</dbReference>
<dbReference type="GO" id="GO:0000160">
    <property type="term" value="P:phosphorelay signal transduction system"/>
    <property type="evidence" value="ECO:0007669"/>
    <property type="project" value="InterPro"/>
</dbReference>
<organism evidence="4 5">
    <name type="scientific">Neorhizobium alkalisoli</name>
    <dbReference type="NCBI Taxonomy" id="528178"/>
    <lineage>
        <taxon>Bacteria</taxon>
        <taxon>Pseudomonadati</taxon>
        <taxon>Pseudomonadota</taxon>
        <taxon>Alphaproteobacteria</taxon>
        <taxon>Hyphomicrobiales</taxon>
        <taxon>Rhizobiaceae</taxon>
        <taxon>Rhizobium/Agrobacterium group</taxon>
        <taxon>Neorhizobium</taxon>
    </lineage>
</organism>
<comment type="caution">
    <text evidence="4">The sequence shown here is derived from an EMBL/GenBank/DDBJ whole genome shotgun (WGS) entry which is preliminary data.</text>
</comment>
<dbReference type="Proteomes" id="UP000320653">
    <property type="component" value="Unassembled WGS sequence"/>
</dbReference>
<feature type="domain" description="Response regulatory" evidence="3">
    <location>
        <begin position="3"/>
        <end position="117"/>
    </location>
</feature>
<dbReference type="RefSeq" id="WP_145641662.1">
    <property type="nucleotide sequence ID" value="NZ_VIWP01000009.1"/>
</dbReference>
<name>A0A561QC52_9HYPH</name>
<evidence type="ECO:0000256" key="1">
    <source>
        <dbReference type="ARBA" id="ARBA00022553"/>
    </source>
</evidence>
<evidence type="ECO:0000259" key="3">
    <source>
        <dbReference type="PROSITE" id="PS50110"/>
    </source>
</evidence>
<dbReference type="EMBL" id="VIWP01000009">
    <property type="protein sequence ID" value="TWF47954.1"/>
    <property type="molecule type" value="Genomic_DNA"/>
</dbReference>
<sequence length="124" mass="13802">MLTIAIVEDDDGVRLAYADLMSSYGYEVRAFGSAEDFISSSCHDEVECLILDQRLPGMSGLELQAQLQRQRSTLPIVFVTSHDDDVTRMKALENGAVHFLNKPIDADELVRCVTDAHSRTREGN</sequence>
<dbReference type="SMART" id="SM00448">
    <property type="entry name" value="REC"/>
    <property type="match status" value="1"/>
</dbReference>
<evidence type="ECO:0000313" key="5">
    <source>
        <dbReference type="Proteomes" id="UP000320653"/>
    </source>
</evidence>
<reference evidence="4 5" key="1">
    <citation type="submission" date="2019-06" db="EMBL/GenBank/DDBJ databases">
        <title>Sorghum-associated microbial communities from plants grown in Nebraska, USA.</title>
        <authorList>
            <person name="Schachtman D."/>
        </authorList>
    </citation>
    <scope>NUCLEOTIDE SEQUENCE [LARGE SCALE GENOMIC DNA]</scope>
    <source>
        <strain evidence="4 5">1225</strain>
    </source>
</reference>
<dbReference type="PANTHER" id="PTHR44591:SF25">
    <property type="entry name" value="CHEMOTAXIS TWO-COMPONENT RESPONSE REGULATOR"/>
    <property type="match status" value="1"/>
</dbReference>
<dbReference type="Gene3D" id="3.40.50.2300">
    <property type="match status" value="1"/>
</dbReference>
<proteinExistence type="predicted"/>
<keyword evidence="1 2" id="KW-0597">Phosphoprotein</keyword>
<dbReference type="InterPro" id="IPR050595">
    <property type="entry name" value="Bact_response_regulator"/>
</dbReference>
<dbReference type="PANTHER" id="PTHR44591">
    <property type="entry name" value="STRESS RESPONSE REGULATOR PROTEIN 1"/>
    <property type="match status" value="1"/>
</dbReference>
<dbReference type="InterPro" id="IPR011006">
    <property type="entry name" value="CheY-like_superfamily"/>
</dbReference>
<dbReference type="Pfam" id="PF00072">
    <property type="entry name" value="Response_reg"/>
    <property type="match status" value="1"/>
</dbReference>
<dbReference type="OrthoDB" id="9782655at2"/>
<gene>
    <name evidence="4" type="ORF">FHW37_10917</name>
</gene>
<dbReference type="InterPro" id="IPR001789">
    <property type="entry name" value="Sig_transdc_resp-reg_receiver"/>
</dbReference>
<evidence type="ECO:0000313" key="4">
    <source>
        <dbReference type="EMBL" id="TWF47954.1"/>
    </source>
</evidence>
<evidence type="ECO:0000256" key="2">
    <source>
        <dbReference type="PROSITE-ProRule" id="PRU00169"/>
    </source>
</evidence>
<keyword evidence="5" id="KW-1185">Reference proteome</keyword>
<feature type="modified residue" description="4-aspartylphosphate" evidence="2">
    <location>
        <position position="52"/>
    </location>
</feature>
<protein>
    <submittedName>
        <fullName evidence="4">Response regulator receiver domain-containing protein</fullName>
    </submittedName>
</protein>
<dbReference type="AlphaFoldDB" id="A0A561QC52"/>
<accession>A0A561QC52</accession>
<dbReference type="PROSITE" id="PS50110">
    <property type="entry name" value="RESPONSE_REGULATORY"/>
    <property type="match status" value="1"/>
</dbReference>